<dbReference type="RefSeq" id="WP_216476578.1">
    <property type="nucleotide sequence ID" value="NZ_JAHLQJ010000001.1"/>
</dbReference>
<gene>
    <name evidence="1" type="ORF">KQJ23_00165</name>
</gene>
<comment type="caution">
    <text evidence="1">The sequence shown here is derived from an EMBL/GenBank/DDBJ whole genome shotgun (WGS) entry which is preliminary data.</text>
</comment>
<dbReference type="EMBL" id="JAHLQJ010000001">
    <property type="protein sequence ID" value="MBU5670232.1"/>
    <property type="molecule type" value="Genomic_DNA"/>
</dbReference>
<name>A0ABS6FL58_9BACL</name>
<keyword evidence="2" id="KW-1185">Reference proteome</keyword>
<sequence>MFNHNRFGFKVKEETKKMGILLGYKSNEDIKLIATYIIKNKDGESLASGQIEDGAVESKEIAVPNGETEFIVEFESESTNNVGVGYIIWDESWIEN</sequence>
<protein>
    <submittedName>
        <fullName evidence="1">Uncharacterized protein</fullName>
    </submittedName>
</protein>
<evidence type="ECO:0000313" key="2">
    <source>
        <dbReference type="Proteomes" id="UP000743001"/>
    </source>
</evidence>
<proteinExistence type="predicted"/>
<accession>A0ABS6FL58</accession>
<evidence type="ECO:0000313" key="1">
    <source>
        <dbReference type="EMBL" id="MBU5670232.1"/>
    </source>
</evidence>
<organism evidence="1 2">
    <name type="scientific">Paenibacillus brevis</name>
    <dbReference type="NCBI Taxonomy" id="2841508"/>
    <lineage>
        <taxon>Bacteria</taxon>
        <taxon>Bacillati</taxon>
        <taxon>Bacillota</taxon>
        <taxon>Bacilli</taxon>
        <taxon>Bacillales</taxon>
        <taxon>Paenibacillaceae</taxon>
        <taxon>Paenibacillus</taxon>
    </lineage>
</organism>
<dbReference type="Proteomes" id="UP000743001">
    <property type="component" value="Unassembled WGS sequence"/>
</dbReference>
<reference evidence="1 2" key="1">
    <citation type="submission" date="2021-06" db="EMBL/GenBank/DDBJ databases">
        <authorList>
            <person name="Sun Q."/>
            <person name="Li D."/>
        </authorList>
    </citation>
    <scope>NUCLEOTIDE SEQUENCE [LARGE SCALE GENOMIC DNA]</scope>
    <source>
        <strain evidence="1 2">MSJ-6</strain>
    </source>
</reference>